<dbReference type="GO" id="GO:0016740">
    <property type="term" value="F:transferase activity"/>
    <property type="evidence" value="ECO:0007669"/>
    <property type="project" value="UniProtKB-KW"/>
</dbReference>
<dbReference type="GO" id="GO:0005794">
    <property type="term" value="C:Golgi apparatus"/>
    <property type="evidence" value="ECO:0007669"/>
    <property type="project" value="TreeGrafter"/>
</dbReference>
<gene>
    <name evidence="7" type="ORF">AB1Y20_021351</name>
</gene>
<keyword evidence="5" id="KW-0325">Glycoprotein</keyword>
<dbReference type="AlphaFoldDB" id="A0AB34JJW1"/>
<dbReference type="InterPro" id="IPR047141">
    <property type="entry name" value="Stealth"/>
</dbReference>
<dbReference type="Proteomes" id="UP001515480">
    <property type="component" value="Unassembled WGS sequence"/>
</dbReference>
<dbReference type="PROSITE" id="PS51914">
    <property type="entry name" value="MRH"/>
    <property type="match status" value="1"/>
</dbReference>
<dbReference type="PANTHER" id="PTHR24045">
    <property type="match status" value="1"/>
</dbReference>
<dbReference type="SMART" id="SM00004">
    <property type="entry name" value="NL"/>
    <property type="match status" value="2"/>
</dbReference>
<evidence type="ECO:0000313" key="8">
    <source>
        <dbReference type="Proteomes" id="UP001515480"/>
    </source>
</evidence>
<evidence type="ECO:0000313" key="7">
    <source>
        <dbReference type="EMBL" id="KAL1521696.1"/>
    </source>
</evidence>
<evidence type="ECO:0000256" key="3">
    <source>
        <dbReference type="ARBA" id="ARBA00022737"/>
    </source>
</evidence>
<evidence type="ECO:0000259" key="6">
    <source>
        <dbReference type="PROSITE" id="PS51914"/>
    </source>
</evidence>
<evidence type="ECO:0000256" key="2">
    <source>
        <dbReference type="ARBA" id="ARBA00022729"/>
    </source>
</evidence>
<name>A0AB34JJW1_PRYPA</name>
<dbReference type="InterPro" id="IPR044865">
    <property type="entry name" value="MRH_dom"/>
</dbReference>
<evidence type="ECO:0000256" key="1">
    <source>
        <dbReference type="ARBA" id="ARBA00022679"/>
    </source>
</evidence>
<accession>A0AB34JJW1</accession>
<dbReference type="EMBL" id="JBGBPQ010000007">
    <property type="protein sequence ID" value="KAL1521696.1"/>
    <property type="molecule type" value="Genomic_DNA"/>
</dbReference>
<dbReference type="SUPFAM" id="SSF50911">
    <property type="entry name" value="Mannose 6-phosphate receptor domain"/>
    <property type="match status" value="1"/>
</dbReference>
<dbReference type="InterPro" id="IPR000800">
    <property type="entry name" value="Notch_dom"/>
</dbReference>
<dbReference type="InterPro" id="IPR009011">
    <property type="entry name" value="Man6P_isomerase_rcpt-bd_dom_sf"/>
</dbReference>
<organism evidence="7 8">
    <name type="scientific">Prymnesium parvum</name>
    <name type="common">Toxic golden alga</name>
    <dbReference type="NCBI Taxonomy" id="97485"/>
    <lineage>
        <taxon>Eukaryota</taxon>
        <taxon>Haptista</taxon>
        <taxon>Haptophyta</taxon>
        <taxon>Prymnesiophyceae</taxon>
        <taxon>Prymnesiales</taxon>
        <taxon>Prymnesiaceae</taxon>
        <taxon>Prymnesium</taxon>
    </lineage>
</organism>
<keyword evidence="4" id="KW-1015">Disulfide bond</keyword>
<keyword evidence="3" id="KW-0677">Repeat</keyword>
<reference evidence="7 8" key="1">
    <citation type="journal article" date="2024" name="Science">
        <title>Giant polyketide synthase enzymes in the biosynthesis of giant marine polyether toxins.</title>
        <authorList>
            <person name="Fallon T.R."/>
            <person name="Shende V.V."/>
            <person name="Wierzbicki I.H."/>
            <person name="Pendleton A.L."/>
            <person name="Watervoot N.F."/>
            <person name="Auber R.P."/>
            <person name="Gonzalez D.J."/>
            <person name="Wisecaver J.H."/>
            <person name="Moore B.S."/>
        </authorList>
    </citation>
    <scope>NUCLEOTIDE SEQUENCE [LARGE SCALE GENOMIC DNA]</scope>
    <source>
        <strain evidence="7 8">12B1</strain>
    </source>
</reference>
<evidence type="ECO:0000256" key="5">
    <source>
        <dbReference type="ARBA" id="ARBA00023180"/>
    </source>
</evidence>
<evidence type="ECO:0000256" key="4">
    <source>
        <dbReference type="ARBA" id="ARBA00023157"/>
    </source>
</evidence>
<comment type="caution">
    <text evidence="7">The sequence shown here is derived from an EMBL/GenBank/DDBJ whole genome shotgun (WGS) entry which is preliminary data.</text>
</comment>
<dbReference type="Pfam" id="PF00066">
    <property type="entry name" value="Notch"/>
    <property type="match status" value="3"/>
</dbReference>
<dbReference type="PANTHER" id="PTHR24045:SF0">
    <property type="entry name" value="N-ACETYLGLUCOSAMINE-1-PHOSPHOTRANSFERASE SUBUNITS ALPHA_BETA"/>
    <property type="match status" value="1"/>
</dbReference>
<protein>
    <recommendedName>
        <fullName evidence="6">MRH domain-containing protein</fullName>
    </recommendedName>
</protein>
<sequence>MWKSDTFGATFDLAPLAKPREVSFGSIMDTLPGLLGIGRTGGPQQSIVIAICDAQANPSCNGERVPGILVERARDTYPSSVRPDTIATLIRGGPPPPSAVARCHILGRRPTSGAAYSLLDPDDPAKGLQVRFEKGDVCREGQRTSVLVMLHCDLSAHEQSSQVPGRIQRRDPCQWVVSFYTAAACPINVGELCAPNCPRTWLGDGECDPGCNSAACDSDGGDCEHRPQGVDTTGQCAAGCMSSWRGDKECDEECNTAACDFDDGDCVGMCAPGCAAAWRNDGVCDDECNTGTYNWDDGDCLRNGRKVARERMEARTPRWQRYGHWRPHGQFE</sequence>
<keyword evidence="2" id="KW-0732">Signal</keyword>
<feature type="domain" description="MRH" evidence="6">
    <location>
        <begin position="5"/>
        <end position="187"/>
    </location>
</feature>
<proteinExistence type="predicted"/>
<keyword evidence="1" id="KW-0808">Transferase</keyword>
<keyword evidence="8" id="KW-1185">Reference proteome</keyword>
<dbReference type="Gene3D" id="3.30.300.320">
    <property type="match status" value="1"/>
</dbReference>
<dbReference type="Gene3D" id="2.70.130.10">
    <property type="entry name" value="Mannose-6-phosphate receptor binding domain"/>
    <property type="match status" value="1"/>
</dbReference>